<evidence type="ECO:0000313" key="1">
    <source>
        <dbReference type="EMBL" id="TEU54541.1"/>
    </source>
</evidence>
<name>A0AAX2S079_BURCE</name>
<reference evidence="1 2" key="1">
    <citation type="submission" date="2019-03" db="EMBL/GenBank/DDBJ databases">
        <title>Burkholderia cepacia outbreak.</title>
        <authorList>
            <person name="Farzana R."/>
            <person name="Walsh T.R."/>
        </authorList>
    </citation>
    <scope>NUCLEOTIDE SEQUENCE [LARGE SCALE GENOMIC DNA]</scope>
    <source>
        <strain evidence="2">d13</strain>
    </source>
</reference>
<dbReference type="Proteomes" id="UP000298234">
    <property type="component" value="Unassembled WGS sequence"/>
</dbReference>
<comment type="caution">
    <text evidence="1">The sequence shown here is derived from an EMBL/GenBank/DDBJ whole genome shotgun (WGS) entry which is preliminary data.</text>
</comment>
<dbReference type="EMBL" id="SNSQ01000001">
    <property type="protein sequence ID" value="TEU54541.1"/>
    <property type="molecule type" value="Genomic_DNA"/>
</dbReference>
<sequence>MAKTTKNPFTIINRNREVNVRRAEFESDLKQSLKRSSPKTAELFERLPRALKEATLSSTVPQVPLSKWIRSPRKAIPEQSKIVSEFAAAVKVAARLTHANTVGLLDLGARVSGMPRLIERMNAAQDRLVFLEVQTPVPAGMVKTGSMLVAEFEHELGYSLEDSDVSDLGRNMLVNEFLTFAESVRVVNGLDALVGITPAMLAFREGRNSFWNYFSYGVDCLSVISTYDLRRFASSAGRPFEAAVGMLVVGQIVSTRNDIHFHHESRGCPLDFNEDREGLVESIRTMRFDDKCLETLEARDAAEAKAARSLVAALRRMKEILK</sequence>
<dbReference type="RefSeq" id="WP_060083176.1">
    <property type="nucleotide sequence ID" value="NZ_JAYNDD010000007.1"/>
</dbReference>
<proteinExistence type="predicted"/>
<gene>
    <name evidence="1" type="ORF">E3D37_00220</name>
</gene>
<accession>A0AAX2S079</accession>
<protein>
    <submittedName>
        <fullName evidence="1">Uncharacterized protein</fullName>
    </submittedName>
</protein>
<evidence type="ECO:0000313" key="2">
    <source>
        <dbReference type="Proteomes" id="UP000298234"/>
    </source>
</evidence>
<organism evidence="1 2">
    <name type="scientific">Burkholderia cepacia</name>
    <name type="common">Pseudomonas cepacia</name>
    <dbReference type="NCBI Taxonomy" id="292"/>
    <lineage>
        <taxon>Bacteria</taxon>
        <taxon>Pseudomonadati</taxon>
        <taxon>Pseudomonadota</taxon>
        <taxon>Betaproteobacteria</taxon>
        <taxon>Burkholderiales</taxon>
        <taxon>Burkholderiaceae</taxon>
        <taxon>Burkholderia</taxon>
        <taxon>Burkholderia cepacia complex</taxon>
    </lineage>
</organism>
<dbReference type="AlphaFoldDB" id="A0AAX2S079"/>